<dbReference type="InterPro" id="IPR025932">
    <property type="entry name" value="Trypano_VSG_B_N_dom"/>
</dbReference>
<organism evidence="12">
    <name type="scientific">Trypanosoma brucei</name>
    <dbReference type="NCBI Taxonomy" id="5691"/>
    <lineage>
        <taxon>Eukaryota</taxon>
        <taxon>Discoba</taxon>
        <taxon>Euglenozoa</taxon>
        <taxon>Kinetoplastea</taxon>
        <taxon>Metakinetoplastina</taxon>
        <taxon>Trypanosomatida</taxon>
        <taxon>Trypanosomatidae</taxon>
        <taxon>Trypanosoma</taxon>
    </lineage>
</organism>
<dbReference type="GO" id="GO:0005886">
    <property type="term" value="C:plasma membrane"/>
    <property type="evidence" value="ECO:0007669"/>
    <property type="project" value="UniProtKB-SubCell"/>
</dbReference>
<comment type="function">
    <text evidence="1">VSG forms a coat on the surface of the parasite. The trypanosome evades the immune response of the host by expressing a series of antigenically distinct VSGs from an estimated 1000 VSG genes.</text>
</comment>
<dbReference type="InterPro" id="IPR027446">
    <property type="entry name" value="VSG_C_dom_sf"/>
</dbReference>
<feature type="domain" description="Trypanosome variant surface glycoprotein B-type N-terminal" evidence="11">
    <location>
        <begin position="11"/>
        <end position="373"/>
    </location>
</feature>
<evidence type="ECO:0000256" key="10">
    <source>
        <dbReference type="SAM" id="SignalP"/>
    </source>
</evidence>
<evidence type="ECO:0000256" key="7">
    <source>
        <dbReference type="ARBA" id="ARBA00023180"/>
    </source>
</evidence>
<dbReference type="SUPFAM" id="SSF118251">
    <property type="entry name" value="Variant surface glycoprotein MITAT 1.2, VSG 221, C-terminal domain"/>
    <property type="match status" value="1"/>
</dbReference>
<evidence type="ECO:0000313" key="12">
    <source>
        <dbReference type="EMBL" id="APD73130.1"/>
    </source>
</evidence>
<reference evidence="12" key="1">
    <citation type="submission" date="2016-08" db="EMBL/GenBank/DDBJ databases">
        <title>VSG repertoire of Trypanosoma brucei EATRO 1125.</title>
        <authorList>
            <person name="Cross G.A."/>
        </authorList>
    </citation>
    <scope>NUCLEOTIDE SEQUENCE</scope>
    <source>
        <strain evidence="12">EATRO 1125</strain>
    </source>
</reference>
<dbReference type="GO" id="GO:0098552">
    <property type="term" value="C:side of membrane"/>
    <property type="evidence" value="ECO:0007669"/>
    <property type="project" value="UniProtKB-KW"/>
</dbReference>
<dbReference type="FunFam" id="4.10.110.20:FF:000001">
    <property type="entry name" value="Variant surface glycoprotein (VSG), putative"/>
    <property type="match status" value="1"/>
</dbReference>
<dbReference type="VEuPathDB" id="TriTrypDB:Tb427_000227700"/>
<sequence>MMVVAVISFLTATFTLYGEATISVGEYAREFGVLCTVMRWKATTFSNAAEPWDDDKTYNEIAVLNMTLADKTWRQSFLKPGKDDEWETSLPTKYGDNAVFKKRWEEWAKAAQTVGKESKLKNKLTAIQADKVSAEELSRRAVEVATITEQARAIHQQLKLLNRKERKATPTTISQKIKTAVLGKKDGALGTDPKVSDSVTSGGSTVANRGTGCKATSLTTNPGLNLGTVALCLCANGGSGTAVTNACWTAEGQNVAYPTGADTTASAIQSIIKHCGTIDKVTLTSAMVAKAVQDLQGLFTLGSGGAFIGAYLTTGCDGNNNGGLCFDYVPITTSRTAKLTDIKWMQELTGLYNDLASDELNEAQGAPLQSQLTALQKQAAAAAAGETATKQTHVLIRANNEAKKEVSPKEAKITETDATCEKRGKEDNCKEGCKWDSDGENKKCVVDQNYKPPQAEGGEKDSKTGTTNTTGSNSVVINKALLFLAVLLL</sequence>
<evidence type="ECO:0000256" key="9">
    <source>
        <dbReference type="SAM" id="MobiDB-lite"/>
    </source>
</evidence>
<evidence type="ECO:0000256" key="8">
    <source>
        <dbReference type="ARBA" id="ARBA00023288"/>
    </source>
</evidence>
<comment type="subcellular location">
    <subcellularLocation>
        <location evidence="2">Cell membrane</location>
        <topology evidence="2">Lipid-anchor</topology>
        <topology evidence="2">GPI-anchor</topology>
    </subcellularLocation>
</comment>
<feature type="signal peptide" evidence="10">
    <location>
        <begin position="1"/>
        <end position="20"/>
    </location>
</feature>
<dbReference type="Gene3D" id="4.10.110.20">
    <property type="entry name" value="Variant surface glycoprotein MITAT 1.2, VSG 221, C-terminal domain"/>
    <property type="match status" value="1"/>
</dbReference>
<protein>
    <submittedName>
        <fullName evidence="12">Variant surface glycoprotein 1125.308</fullName>
    </submittedName>
</protein>
<evidence type="ECO:0000256" key="4">
    <source>
        <dbReference type="ARBA" id="ARBA00022622"/>
    </source>
</evidence>
<dbReference type="EMBL" id="KX699174">
    <property type="protein sequence ID" value="APD73130.1"/>
    <property type="molecule type" value="Genomic_DNA"/>
</dbReference>
<evidence type="ECO:0000256" key="3">
    <source>
        <dbReference type="ARBA" id="ARBA00022475"/>
    </source>
</evidence>
<keyword evidence="7" id="KW-0325">Glycoprotein</keyword>
<evidence type="ECO:0000256" key="2">
    <source>
        <dbReference type="ARBA" id="ARBA00004609"/>
    </source>
</evidence>
<feature type="chain" id="PRO_5012746247" evidence="10">
    <location>
        <begin position="21"/>
        <end position="489"/>
    </location>
</feature>
<keyword evidence="3" id="KW-1003">Cell membrane</keyword>
<accession>A0A1J0R5N0</accession>
<keyword evidence="5 10" id="KW-0732">Signal</keyword>
<keyword evidence="4" id="KW-0336">GPI-anchor</keyword>
<dbReference type="VEuPathDB" id="TriTrypDB:Tb927.11.19540"/>
<dbReference type="Pfam" id="PF13206">
    <property type="entry name" value="VSG_B"/>
    <property type="match status" value="1"/>
</dbReference>
<feature type="region of interest" description="Disordered" evidence="9">
    <location>
        <begin position="439"/>
        <end position="471"/>
    </location>
</feature>
<evidence type="ECO:0000259" key="11">
    <source>
        <dbReference type="Pfam" id="PF13206"/>
    </source>
</evidence>
<proteinExistence type="predicted"/>
<dbReference type="AlphaFoldDB" id="A0A1J0R5N0"/>
<name>A0A1J0R5N0_9TRYP</name>
<evidence type="ECO:0000256" key="1">
    <source>
        <dbReference type="ARBA" id="ARBA00002523"/>
    </source>
</evidence>
<keyword evidence="8" id="KW-0449">Lipoprotein</keyword>
<keyword evidence="6" id="KW-0472">Membrane</keyword>
<evidence type="ECO:0000256" key="6">
    <source>
        <dbReference type="ARBA" id="ARBA00023136"/>
    </source>
</evidence>
<evidence type="ECO:0000256" key="5">
    <source>
        <dbReference type="ARBA" id="ARBA00022729"/>
    </source>
</evidence>